<dbReference type="NCBIfam" id="NF009512">
    <property type="entry name" value="PRK12872.1-1"/>
    <property type="match status" value="1"/>
</dbReference>
<dbReference type="PANTHER" id="PTHR42723">
    <property type="entry name" value="CHLOROPHYLL SYNTHASE"/>
    <property type="match status" value="1"/>
</dbReference>
<evidence type="ECO:0000256" key="6">
    <source>
        <dbReference type="SAM" id="Phobius"/>
    </source>
</evidence>
<reference evidence="8" key="1">
    <citation type="journal article" date="2019" name="Int. J. Syst. Evol. Microbiol.">
        <title>The Global Catalogue of Microorganisms (GCM) 10K type strain sequencing project: providing services to taxonomists for standard genome sequencing and annotation.</title>
        <authorList>
            <consortium name="The Broad Institute Genomics Platform"/>
            <consortium name="The Broad Institute Genome Sequencing Center for Infectious Disease"/>
            <person name="Wu L."/>
            <person name="Ma J."/>
        </authorList>
    </citation>
    <scope>NUCLEOTIDE SEQUENCE [LARGE SCALE GENOMIC DNA]</scope>
    <source>
        <strain evidence="8">KCTC 42808</strain>
    </source>
</reference>
<keyword evidence="2" id="KW-1003">Cell membrane</keyword>
<evidence type="ECO:0000256" key="3">
    <source>
        <dbReference type="ARBA" id="ARBA00022692"/>
    </source>
</evidence>
<dbReference type="InterPro" id="IPR050475">
    <property type="entry name" value="Prenyltransferase_related"/>
</dbReference>
<dbReference type="RefSeq" id="WP_379899716.1">
    <property type="nucleotide sequence ID" value="NZ_JBHULM010000001.1"/>
</dbReference>
<accession>A0ABW5JVC6</accession>
<feature type="transmembrane region" description="Helical" evidence="6">
    <location>
        <begin position="38"/>
        <end position="59"/>
    </location>
</feature>
<comment type="caution">
    <text evidence="7">The sequence shown here is derived from an EMBL/GenBank/DDBJ whole genome shotgun (WGS) entry which is preliminary data.</text>
</comment>
<evidence type="ECO:0000256" key="1">
    <source>
        <dbReference type="ARBA" id="ARBA00004141"/>
    </source>
</evidence>
<organism evidence="7 8">
    <name type="scientific">Lacinutrix gracilariae</name>
    <dbReference type="NCBI Taxonomy" id="1747198"/>
    <lineage>
        <taxon>Bacteria</taxon>
        <taxon>Pseudomonadati</taxon>
        <taxon>Bacteroidota</taxon>
        <taxon>Flavobacteriia</taxon>
        <taxon>Flavobacteriales</taxon>
        <taxon>Flavobacteriaceae</taxon>
        <taxon>Lacinutrix</taxon>
    </lineage>
</organism>
<keyword evidence="8" id="KW-1185">Reference proteome</keyword>
<dbReference type="Proteomes" id="UP001597467">
    <property type="component" value="Unassembled WGS sequence"/>
</dbReference>
<proteinExistence type="predicted"/>
<evidence type="ECO:0000313" key="7">
    <source>
        <dbReference type="EMBL" id="MFD2540716.1"/>
    </source>
</evidence>
<keyword evidence="4 6" id="KW-1133">Transmembrane helix</keyword>
<feature type="transmembrane region" description="Helical" evidence="6">
    <location>
        <begin position="172"/>
        <end position="191"/>
    </location>
</feature>
<dbReference type="CDD" id="cd13961">
    <property type="entry name" value="PT_UbiA_DGGGPS"/>
    <property type="match status" value="1"/>
</dbReference>
<feature type="transmembrane region" description="Helical" evidence="6">
    <location>
        <begin position="87"/>
        <end position="106"/>
    </location>
</feature>
<evidence type="ECO:0000256" key="2">
    <source>
        <dbReference type="ARBA" id="ARBA00022475"/>
    </source>
</evidence>
<feature type="transmembrane region" description="Helical" evidence="6">
    <location>
        <begin position="283"/>
        <end position="302"/>
    </location>
</feature>
<feature type="transmembrane region" description="Helical" evidence="6">
    <location>
        <begin position="224"/>
        <end position="245"/>
    </location>
</feature>
<dbReference type="InterPro" id="IPR000537">
    <property type="entry name" value="UbiA_prenyltransferase"/>
</dbReference>
<sequence>MQSILKLIRWKNLLLIALVQVLIKYALFEPFGISLTLNGYGISILILATLCLAAAGNIINDIYDTETDTVNKPNRVIVGVSISEKKAYRLFFIFNIIGVALGFYLSHAVGKSPFFTLFVIISALLYIYASYLKQLPFIGNIVISCLVALSLIIVGIFDLLPAINTANKETQLTFFKIVVDYALFAFIINLVREMIKDMEDIEGDYKAQINTLPIAIGRSRTKNIIFIISILPILAVVFYTTTYLYKQELVVGYFLLCILAPLIYTSIKIFIAETKKDYTHISLILKLVMLFGMLSMSLYPLILK</sequence>
<feature type="transmembrane region" description="Helical" evidence="6">
    <location>
        <begin position="112"/>
        <end position="129"/>
    </location>
</feature>
<keyword evidence="5 6" id="KW-0472">Membrane</keyword>
<name>A0ABW5JVC6_9FLAO</name>
<keyword evidence="3 6" id="KW-0812">Transmembrane</keyword>
<dbReference type="Pfam" id="PF01040">
    <property type="entry name" value="UbiA"/>
    <property type="match status" value="1"/>
</dbReference>
<dbReference type="EMBL" id="JBHULM010000001">
    <property type="protein sequence ID" value="MFD2540716.1"/>
    <property type="molecule type" value="Genomic_DNA"/>
</dbReference>
<evidence type="ECO:0000256" key="4">
    <source>
        <dbReference type="ARBA" id="ARBA00022989"/>
    </source>
</evidence>
<protein>
    <submittedName>
        <fullName evidence="7">Geranylgeranylglycerol-phosphate geranylgeranyltransferase</fullName>
    </submittedName>
</protein>
<evidence type="ECO:0000256" key="5">
    <source>
        <dbReference type="ARBA" id="ARBA00023136"/>
    </source>
</evidence>
<comment type="subcellular location">
    <subcellularLocation>
        <location evidence="1">Membrane</location>
        <topology evidence="1">Multi-pass membrane protein</topology>
    </subcellularLocation>
</comment>
<gene>
    <name evidence="7" type="ORF">ACFSSB_00170</name>
</gene>
<feature type="transmembrane region" description="Helical" evidence="6">
    <location>
        <begin position="251"/>
        <end position="271"/>
    </location>
</feature>
<dbReference type="InterPro" id="IPR044878">
    <property type="entry name" value="UbiA_sf"/>
</dbReference>
<evidence type="ECO:0000313" key="8">
    <source>
        <dbReference type="Proteomes" id="UP001597467"/>
    </source>
</evidence>
<dbReference type="Gene3D" id="1.20.120.1780">
    <property type="entry name" value="UbiA prenyltransferase"/>
    <property type="match status" value="1"/>
</dbReference>
<dbReference type="PANTHER" id="PTHR42723:SF1">
    <property type="entry name" value="CHLOROPHYLL SYNTHASE, CHLOROPLASTIC"/>
    <property type="match status" value="1"/>
</dbReference>
<feature type="transmembrane region" description="Helical" evidence="6">
    <location>
        <begin position="141"/>
        <end position="160"/>
    </location>
</feature>
<dbReference type="Gene3D" id="1.10.357.140">
    <property type="entry name" value="UbiA prenyltransferase"/>
    <property type="match status" value="1"/>
</dbReference>